<organism evidence="2 3">
    <name type="scientific">Scomber scombrus</name>
    <name type="common">Atlantic mackerel</name>
    <name type="synonym">Scomber vernalis</name>
    <dbReference type="NCBI Taxonomy" id="13677"/>
    <lineage>
        <taxon>Eukaryota</taxon>
        <taxon>Metazoa</taxon>
        <taxon>Chordata</taxon>
        <taxon>Craniata</taxon>
        <taxon>Vertebrata</taxon>
        <taxon>Euteleostomi</taxon>
        <taxon>Actinopterygii</taxon>
        <taxon>Neopterygii</taxon>
        <taxon>Teleostei</taxon>
        <taxon>Neoteleostei</taxon>
        <taxon>Acanthomorphata</taxon>
        <taxon>Pelagiaria</taxon>
        <taxon>Scombriformes</taxon>
        <taxon>Scombridae</taxon>
        <taxon>Scomber</taxon>
    </lineage>
</organism>
<sequence length="113" mass="11491">MRAECRCDEVNKQVQQVSSGVSSAGPTGTNAPQEPACQSDRSGFHSSGTEDSGQTVTQGAEDSGQTVTRRAEDSGQRVTQGAEDSGQRVTQGADDSGQTVTQGAEAALDAAAT</sequence>
<accession>A0AAV1Q721</accession>
<reference evidence="2 3" key="1">
    <citation type="submission" date="2024-01" db="EMBL/GenBank/DDBJ databases">
        <authorList>
            <person name="Alioto T."/>
            <person name="Alioto T."/>
            <person name="Gomez Garrido J."/>
        </authorList>
    </citation>
    <scope>NUCLEOTIDE SEQUENCE [LARGE SCALE GENOMIC DNA]</scope>
</reference>
<evidence type="ECO:0000313" key="2">
    <source>
        <dbReference type="EMBL" id="CAK6978361.1"/>
    </source>
</evidence>
<proteinExistence type="predicted"/>
<evidence type="ECO:0000313" key="3">
    <source>
        <dbReference type="Proteomes" id="UP001314229"/>
    </source>
</evidence>
<feature type="region of interest" description="Disordered" evidence="1">
    <location>
        <begin position="1"/>
        <end position="113"/>
    </location>
</feature>
<feature type="compositionally biased region" description="Basic and acidic residues" evidence="1">
    <location>
        <begin position="1"/>
        <end position="11"/>
    </location>
</feature>
<protein>
    <submittedName>
        <fullName evidence="2">Uncharacterized protein</fullName>
    </submittedName>
</protein>
<comment type="caution">
    <text evidence="2">The sequence shown here is derived from an EMBL/GenBank/DDBJ whole genome shotgun (WGS) entry which is preliminary data.</text>
</comment>
<dbReference type="AlphaFoldDB" id="A0AAV1Q721"/>
<evidence type="ECO:0000256" key="1">
    <source>
        <dbReference type="SAM" id="MobiDB-lite"/>
    </source>
</evidence>
<feature type="non-terminal residue" evidence="2">
    <location>
        <position position="113"/>
    </location>
</feature>
<keyword evidence="3" id="KW-1185">Reference proteome</keyword>
<name>A0AAV1Q721_SCOSC</name>
<dbReference type="Proteomes" id="UP001314229">
    <property type="component" value="Unassembled WGS sequence"/>
</dbReference>
<gene>
    <name evidence="2" type="ORF">FSCOSCO3_A005323</name>
</gene>
<dbReference type="EMBL" id="CAWUFR010000479">
    <property type="protein sequence ID" value="CAK6978361.1"/>
    <property type="molecule type" value="Genomic_DNA"/>
</dbReference>
<feature type="compositionally biased region" description="Polar residues" evidence="1">
    <location>
        <begin position="39"/>
        <end position="68"/>
    </location>
</feature>
<feature type="compositionally biased region" description="Low complexity" evidence="1">
    <location>
        <begin position="13"/>
        <end position="23"/>
    </location>
</feature>